<comment type="similarity">
    <text evidence="1">Belongs to the TRAFAC class TrmE-Era-EngA-EngB-Septin-like GTPase superfamily. AIG1/Toc34/Toc159-like paraseptin GTPase family. IAN subfamily.</text>
</comment>
<evidence type="ECO:0000256" key="1">
    <source>
        <dbReference type="ARBA" id="ARBA00008535"/>
    </source>
</evidence>
<accession>M4AZP0</accession>
<evidence type="ECO:0000259" key="5">
    <source>
        <dbReference type="PROSITE" id="PS51720"/>
    </source>
</evidence>
<dbReference type="CDD" id="cd01852">
    <property type="entry name" value="AIG1"/>
    <property type="match status" value="1"/>
</dbReference>
<organism evidence="6 7">
    <name type="scientific">Xiphophorus maculatus</name>
    <name type="common">Southern platyfish</name>
    <name type="synonym">Platypoecilus maculatus</name>
    <dbReference type="NCBI Taxonomy" id="8083"/>
    <lineage>
        <taxon>Eukaryota</taxon>
        <taxon>Metazoa</taxon>
        <taxon>Chordata</taxon>
        <taxon>Craniata</taxon>
        <taxon>Vertebrata</taxon>
        <taxon>Euteleostomi</taxon>
        <taxon>Actinopterygii</taxon>
        <taxon>Neopterygii</taxon>
        <taxon>Teleostei</taxon>
        <taxon>Neoteleostei</taxon>
        <taxon>Acanthomorphata</taxon>
        <taxon>Ovalentaria</taxon>
        <taxon>Atherinomorphae</taxon>
        <taxon>Cyprinodontiformes</taxon>
        <taxon>Poeciliidae</taxon>
        <taxon>Poeciliinae</taxon>
        <taxon>Xiphophorus</taxon>
    </lineage>
</organism>
<keyword evidence="3" id="KW-0342">GTP-binding</keyword>
<dbReference type="Pfam" id="PF04548">
    <property type="entry name" value="AIG1"/>
    <property type="match status" value="2"/>
</dbReference>
<feature type="compositionally biased region" description="Basic and acidic residues" evidence="4">
    <location>
        <begin position="533"/>
        <end position="579"/>
    </location>
</feature>
<reference evidence="6" key="4">
    <citation type="submission" date="2025-09" db="UniProtKB">
        <authorList>
            <consortium name="Ensembl"/>
        </authorList>
    </citation>
    <scope>IDENTIFICATION</scope>
    <source>
        <strain evidence="6">JP 163 A</strain>
    </source>
</reference>
<feature type="domain" description="AIG1-type G" evidence="5">
    <location>
        <begin position="276"/>
        <end position="476"/>
    </location>
</feature>
<keyword evidence="2" id="KW-0547">Nucleotide-binding</keyword>
<dbReference type="eggNOG" id="ENOG502R7PE">
    <property type="taxonomic scope" value="Eukaryota"/>
</dbReference>
<dbReference type="InParanoid" id="M4AZP0"/>
<proteinExistence type="inferred from homology"/>
<reference evidence="7" key="2">
    <citation type="journal article" date="2013" name="Nat. Genet.">
        <title>The genome of the platyfish, Xiphophorus maculatus, provides insights into evolutionary adaptation and several complex traits.</title>
        <authorList>
            <person name="Schartl M."/>
            <person name="Walter R.B."/>
            <person name="Shen Y."/>
            <person name="Garcia T."/>
            <person name="Catchen J."/>
            <person name="Amores A."/>
            <person name="Braasch I."/>
            <person name="Chalopin D."/>
            <person name="Volff J.N."/>
            <person name="Lesch K.P."/>
            <person name="Bisazza A."/>
            <person name="Minx P."/>
            <person name="Hillier L."/>
            <person name="Wilson R.K."/>
            <person name="Fuerstenberg S."/>
            <person name="Boore J."/>
            <person name="Searle S."/>
            <person name="Postlethwait J.H."/>
            <person name="Warren W.C."/>
        </authorList>
    </citation>
    <scope>NUCLEOTIDE SEQUENCE [LARGE SCALE GENOMIC DNA]</scope>
    <source>
        <strain evidence="7">JP 163 A</strain>
    </source>
</reference>
<dbReference type="Ensembl" id="ENSXMAT00000019963.2">
    <property type="protein sequence ID" value="ENSXMAP00000019935.1"/>
    <property type="gene ID" value="ENSXMAG00000019889.2"/>
</dbReference>
<dbReference type="GeneTree" id="ENSGT00940000164100"/>
<keyword evidence="7" id="KW-1185">Reference proteome</keyword>
<name>M4AZP0_XIPMA</name>
<dbReference type="PROSITE" id="PS51720">
    <property type="entry name" value="G_AIG1"/>
    <property type="match status" value="1"/>
</dbReference>
<dbReference type="KEGG" id="xma:111610310"/>
<evidence type="ECO:0000256" key="3">
    <source>
        <dbReference type="ARBA" id="ARBA00023134"/>
    </source>
</evidence>
<dbReference type="FunFam" id="3.40.50.300:FF:000366">
    <property type="entry name" value="GTPase, IMAP family member 2"/>
    <property type="match status" value="1"/>
</dbReference>
<dbReference type="OMA" id="EQCNDFR"/>
<dbReference type="SUPFAM" id="SSF52540">
    <property type="entry name" value="P-loop containing nucleoside triphosphate hydrolases"/>
    <property type="match status" value="1"/>
</dbReference>
<dbReference type="HOGENOM" id="CLU_010468_5_0_1"/>
<evidence type="ECO:0000256" key="2">
    <source>
        <dbReference type="ARBA" id="ARBA00022741"/>
    </source>
</evidence>
<dbReference type="InterPro" id="IPR027417">
    <property type="entry name" value="P-loop_NTPase"/>
</dbReference>
<dbReference type="GeneID" id="111610310"/>
<dbReference type="InterPro" id="IPR006703">
    <property type="entry name" value="G_AIG1"/>
</dbReference>
<dbReference type="RefSeq" id="XP_023199550.1">
    <property type="nucleotide sequence ID" value="XM_023343782.1"/>
</dbReference>
<dbReference type="OrthoDB" id="8954335at2759"/>
<dbReference type="Proteomes" id="UP000002852">
    <property type="component" value="Unassembled WGS sequence"/>
</dbReference>
<evidence type="ECO:0000256" key="4">
    <source>
        <dbReference type="SAM" id="MobiDB-lite"/>
    </source>
</evidence>
<reference evidence="7" key="1">
    <citation type="submission" date="2012-01" db="EMBL/GenBank/DDBJ databases">
        <authorList>
            <person name="Walter R."/>
            <person name="Schartl M."/>
            <person name="Warren W."/>
        </authorList>
    </citation>
    <scope>NUCLEOTIDE SEQUENCE [LARGE SCALE GENOMIC DNA]</scope>
    <source>
        <strain evidence="7">JP 163 A</strain>
    </source>
</reference>
<dbReference type="PANTHER" id="PTHR10903:SF170">
    <property type="entry name" value="GTPASE IMAP FAMILY MEMBER 7"/>
    <property type="match status" value="1"/>
</dbReference>
<dbReference type="GO" id="GO:0005525">
    <property type="term" value="F:GTP binding"/>
    <property type="evidence" value="ECO:0007669"/>
    <property type="project" value="UniProtKB-KW"/>
</dbReference>
<feature type="region of interest" description="Disordered" evidence="4">
    <location>
        <begin position="511"/>
        <end position="579"/>
    </location>
</feature>
<dbReference type="InterPro" id="IPR045058">
    <property type="entry name" value="GIMA/IAN/Toc"/>
</dbReference>
<dbReference type="AlphaFoldDB" id="M4AZP0"/>
<dbReference type="Gene3D" id="3.40.50.300">
    <property type="entry name" value="P-loop containing nucleotide triphosphate hydrolases"/>
    <property type="match status" value="2"/>
</dbReference>
<evidence type="ECO:0000313" key="7">
    <source>
        <dbReference type="Proteomes" id="UP000002852"/>
    </source>
</evidence>
<protein>
    <submittedName>
        <fullName evidence="6">GTPase IMAP family member 8-like</fullName>
    </submittedName>
</protein>
<reference evidence="6" key="3">
    <citation type="submission" date="2025-08" db="UniProtKB">
        <authorList>
            <consortium name="Ensembl"/>
        </authorList>
    </citation>
    <scope>IDENTIFICATION</scope>
    <source>
        <strain evidence="6">JP 163 A</strain>
    </source>
</reference>
<dbReference type="STRING" id="8083.ENSXMAP00000019935"/>
<sequence>MNEMENLVKENKRRHLTFAEDMDPMDRPQSVKPQLNLVLCGRHAVKKASVARTILGENYSGGSEMIRNQGTACGYPVSIMELPALYGRPKEAAKKECFQCVSLCDPDGVHAFILVLPLHCSTEEDKKELETIQEIFSLGINDFTMILFTMEATDTHSAALRFLRENKDIQDLCQKCRERYIVFYTKNQISEVLLCVQTMTRLGTRSFTKKMFPKPAVVQRRTTFNSGTNFNKHRPNPQKVQRTQHPFRVQVLPKDSGSGMIQNLTINQNLSTLQSKEPLRMVMIGKTGCGKSATGNTILGRKCFSSKVSQKSVTKHCQKETGEVNGRPIAVVDTPGLFDTSLSNDQVKQELIKCISLSAPGPHVFLLVLQIGRFTQEEKETVELLKDFFGEKSVNFIIVVFTRGDELRDQTFDSYLNESKEFVKRLITDCGDRYQVFNNNDQENQLQATELLDKVEAMLRENGGSYYSSHLFKEAEEAIQKETKKILTEKDTELQQKKEDLKKEIEDNIQKKRKKGVTKAKQLAKSEQGSEESAQRVKETEENFMREEKKMKMDRRKREEEEEVKKKEDEMQEHEFEQKYENLQKKQRLSKVFGERAILAQSREDMTKEREAWEQEKREWWENRHREDIQRQEDEQKRLQKLREEYEEEKRIYEIKRTEEEQIRREQEESEWREAREMFRKQMEELERRSYEDARKQAEQCNDFRNKYACDVSAEMEKIEKEIKDLKQKEQKQNEQIMKQLTTKKAHQKSFDKLLRKHDEEINQLKSTLCFHSETYIQNRITELKETHQEEINEWMQEQVKKAAEKRICSIS</sequence>
<dbReference type="PANTHER" id="PTHR10903">
    <property type="entry name" value="GTPASE, IMAP FAMILY MEMBER-RELATED"/>
    <property type="match status" value="1"/>
</dbReference>
<evidence type="ECO:0000313" key="6">
    <source>
        <dbReference type="Ensembl" id="ENSXMAP00000019935.1"/>
    </source>
</evidence>